<proteinExistence type="predicted"/>
<reference evidence="1" key="1">
    <citation type="submission" date="2020-05" db="EMBL/GenBank/DDBJ databases">
        <authorList>
            <person name="Chiriac C."/>
            <person name="Salcher M."/>
            <person name="Ghai R."/>
            <person name="Kavagutti S V."/>
        </authorList>
    </citation>
    <scope>NUCLEOTIDE SEQUENCE</scope>
</reference>
<organism evidence="1">
    <name type="scientific">uncultured Caudovirales phage</name>
    <dbReference type="NCBI Taxonomy" id="2100421"/>
    <lineage>
        <taxon>Viruses</taxon>
        <taxon>Duplodnaviria</taxon>
        <taxon>Heunggongvirae</taxon>
        <taxon>Uroviricota</taxon>
        <taxon>Caudoviricetes</taxon>
        <taxon>Peduoviridae</taxon>
        <taxon>Maltschvirus</taxon>
        <taxon>Maltschvirus maltsch</taxon>
    </lineage>
</organism>
<evidence type="ECO:0000313" key="1">
    <source>
        <dbReference type="EMBL" id="CAB4169089.1"/>
    </source>
</evidence>
<protein>
    <submittedName>
        <fullName evidence="1">Uncharacterized protein</fullName>
    </submittedName>
</protein>
<accession>A0A6J5PB16</accession>
<gene>
    <name evidence="2" type="ORF">UFOVP1516_4</name>
    <name evidence="1" type="ORF">UFOVP887_40</name>
</gene>
<dbReference type="EMBL" id="LR798364">
    <property type="protein sequence ID" value="CAB5226659.1"/>
    <property type="molecule type" value="Genomic_DNA"/>
</dbReference>
<dbReference type="EMBL" id="LR796837">
    <property type="protein sequence ID" value="CAB4169089.1"/>
    <property type="molecule type" value="Genomic_DNA"/>
</dbReference>
<evidence type="ECO:0000313" key="2">
    <source>
        <dbReference type="EMBL" id="CAB5226659.1"/>
    </source>
</evidence>
<sequence length="56" mass="6448">MNAEKLKETRMKIAYNLLQGLAAHEGDLHDDAIKWNVEWAYKVADEVLEQGGYKNE</sequence>
<name>A0A6J5PB16_9CAUD</name>